<name>A0A6G0U1I2_APHGL</name>
<dbReference type="EMBL" id="VYZN01000009">
    <property type="protein sequence ID" value="KAE9542640.1"/>
    <property type="molecule type" value="Genomic_DNA"/>
</dbReference>
<feature type="transmembrane region" description="Helical" evidence="1">
    <location>
        <begin position="52"/>
        <end position="76"/>
    </location>
</feature>
<feature type="non-terminal residue" evidence="2">
    <location>
        <position position="1"/>
    </location>
</feature>
<keyword evidence="1" id="KW-0812">Transmembrane</keyword>
<gene>
    <name evidence="2" type="ORF">AGLY_002551</name>
</gene>
<proteinExistence type="predicted"/>
<organism evidence="2 3">
    <name type="scientific">Aphis glycines</name>
    <name type="common">Soybean aphid</name>
    <dbReference type="NCBI Taxonomy" id="307491"/>
    <lineage>
        <taxon>Eukaryota</taxon>
        <taxon>Metazoa</taxon>
        <taxon>Ecdysozoa</taxon>
        <taxon>Arthropoda</taxon>
        <taxon>Hexapoda</taxon>
        <taxon>Insecta</taxon>
        <taxon>Pterygota</taxon>
        <taxon>Neoptera</taxon>
        <taxon>Paraneoptera</taxon>
        <taxon>Hemiptera</taxon>
        <taxon>Sternorrhyncha</taxon>
        <taxon>Aphidomorpha</taxon>
        <taxon>Aphidoidea</taxon>
        <taxon>Aphididae</taxon>
        <taxon>Aphidini</taxon>
        <taxon>Aphis</taxon>
        <taxon>Aphis</taxon>
    </lineage>
</organism>
<accession>A0A6G0U1I2</accession>
<dbReference type="Proteomes" id="UP000475862">
    <property type="component" value="Unassembled WGS sequence"/>
</dbReference>
<feature type="transmembrane region" description="Helical" evidence="1">
    <location>
        <begin position="106"/>
        <end position="125"/>
    </location>
</feature>
<dbReference type="AlphaFoldDB" id="A0A6G0U1I2"/>
<evidence type="ECO:0000313" key="2">
    <source>
        <dbReference type="EMBL" id="KAE9542640.1"/>
    </source>
</evidence>
<evidence type="ECO:0000256" key="1">
    <source>
        <dbReference type="SAM" id="Phobius"/>
    </source>
</evidence>
<keyword evidence="1" id="KW-0472">Membrane</keyword>
<sequence>AYLINRTNALYCCVIKTLYRKQSTKIISRWTNLFVYNILRHFKTVENYYFKYTFYIIIIILLNLKYIYTIIPMYLWSIEILWSKIKIDLKYKQPLKLIQFNSENNVVLLFHCLLLIVISRLHLYLTVSSENTYMQFMGSKNNWRERLILNNFKINAHTQLHAVFIVFMQCTTVHNNDFVTRQRKILFTLTGKGSIMTKNRGSFAKNIFIAYAKRCIWGRYLKPHGDNCTRIGNRKEKYSICTYQKDSKMRKGSMSKKWTLSRACTCIFNMYFGRYIDACKDFRVLIYSATTCC</sequence>
<protein>
    <submittedName>
        <fullName evidence="2">Uncharacterized protein</fullName>
    </submittedName>
</protein>
<comment type="caution">
    <text evidence="2">The sequence shown here is derived from an EMBL/GenBank/DDBJ whole genome shotgun (WGS) entry which is preliminary data.</text>
</comment>
<evidence type="ECO:0000313" key="3">
    <source>
        <dbReference type="Proteomes" id="UP000475862"/>
    </source>
</evidence>
<keyword evidence="3" id="KW-1185">Reference proteome</keyword>
<keyword evidence="1" id="KW-1133">Transmembrane helix</keyword>
<reference evidence="2 3" key="1">
    <citation type="submission" date="2019-08" db="EMBL/GenBank/DDBJ databases">
        <title>The genome of the soybean aphid Biotype 1, its phylome, world population structure and adaptation to the North American continent.</title>
        <authorList>
            <person name="Giordano R."/>
            <person name="Donthu R.K."/>
            <person name="Hernandez A.G."/>
            <person name="Wright C.L."/>
            <person name="Zimin A.V."/>
        </authorList>
    </citation>
    <scope>NUCLEOTIDE SEQUENCE [LARGE SCALE GENOMIC DNA]</scope>
    <source>
        <tissue evidence="2">Whole aphids</tissue>
    </source>
</reference>